<dbReference type="Pfam" id="PF03169">
    <property type="entry name" value="OPT"/>
    <property type="match status" value="1"/>
</dbReference>
<keyword evidence="4 9" id="KW-0812">Transmembrane</keyword>
<dbReference type="GO" id="GO:0015833">
    <property type="term" value="P:peptide transport"/>
    <property type="evidence" value="ECO:0007669"/>
    <property type="project" value="UniProtKB-KW"/>
</dbReference>
<comment type="similarity">
    <text evidence="2">Belongs to the oligopeptide OPT transporter family.</text>
</comment>
<keyword evidence="7 9" id="KW-1133">Transmembrane helix</keyword>
<comment type="subcellular location">
    <subcellularLocation>
        <location evidence="1">Membrane</location>
        <topology evidence="1">Multi-pass membrane protein</topology>
    </subcellularLocation>
</comment>
<evidence type="ECO:0000256" key="7">
    <source>
        <dbReference type="ARBA" id="ARBA00022989"/>
    </source>
</evidence>
<feature type="transmembrane region" description="Helical" evidence="9">
    <location>
        <begin position="141"/>
        <end position="164"/>
    </location>
</feature>
<dbReference type="GeneID" id="84590467"/>
<evidence type="ECO:0000256" key="9">
    <source>
        <dbReference type="SAM" id="Phobius"/>
    </source>
</evidence>
<evidence type="ECO:0000256" key="1">
    <source>
        <dbReference type="ARBA" id="ARBA00004141"/>
    </source>
</evidence>
<reference evidence="10" key="2">
    <citation type="submission" date="2025-08" db="UniProtKB">
        <authorList>
            <consortium name="RefSeq"/>
        </authorList>
    </citation>
    <scope>IDENTIFICATION</scope>
</reference>
<protein>
    <submittedName>
        <fullName evidence="10">Uncharacterized protein</fullName>
    </submittedName>
</protein>
<evidence type="ECO:0000256" key="2">
    <source>
        <dbReference type="ARBA" id="ARBA00008807"/>
    </source>
</evidence>
<feature type="transmembrane region" description="Helical" evidence="9">
    <location>
        <begin position="117"/>
        <end position="134"/>
    </location>
</feature>
<gene>
    <name evidence="10" type="ORF">An02g11130</name>
</gene>
<keyword evidence="8 9" id="KW-0472">Membrane</keyword>
<dbReference type="AlphaFoldDB" id="A0AAJ8E126"/>
<evidence type="ECO:0000256" key="5">
    <source>
        <dbReference type="ARBA" id="ARBA00022856"/>
    </source>
</evidence>
<evidence type="ECO:0000256" key="6">
    <source>
        <dbReference type="ARBA" id="ARBA00022927"/>
    </source>
</evidence>
<evidence type="ECO:0000256" key="3">
    <source>
        <dbReference type="ARBA" id="ARBA00022448"/>
    </source>
</evidence>
<dbReference type="KEGG" id="ang:An02g11130"/>
<name>A0AAJ8E126_ASPNG</name>
<feature type="non-terminal residue" evidence="10">
    <location>
        <position position="1"/>
    </location>
</feature>
<evidence type="ECO:0000256" key="4">
    <source>
        <dbReference type="ARBA" id="ARBA00022692"/>
    </source>
</evidence>
<keyword evidence="5" id="KW-0571">Peptide transport</keyword>
<dbReference type="InterPro" id="IPR004648">
    <property type="entry name" value="Oligpept_transpt"/>
</dbReference>
<organism evidence="10">
    <name type="scientific">Aspergillus niger</name>
    <dbReference type="NCBI Taxonomy" id="5061"/>
    <lineage>
        <taxon>Eukaryota</taxon>
        <taxon>Fungi</taxon>
        <taxon>Dikarya</taxon>
        <taxon>Ascomycota</taxon>
        <taxon>Pezizomycotina</taxon>
        <taxon>Eurotiomycetes</taxon>
        <taxon>Eurotiomycetidae</taxon>
        <taxon>Eurotiales</taxon>
        <taxon>Aspergillaceae</taxon>
        <taxon>Aspergillus</taxon>
        <taxon>Aspergillus subgen. Circumdati</taxon>
    </lineage>
</organism>
<sequence length="197" mass="23089">VWGTLLGPFINYGFMQLIVDRERPYLIGQRSSEAWDAVQTRTYYSNSIIWGILGPKEFFGERYPWVYYSFLVGAGAVFATWLVQKWKPRWNLEHWFNPTLMFYGGTLFPMYPTTNFFMSFLACILFMGILPRYFPVWWRKYNYLTGVGLDCGTQLMTLVCIFIINLPNLSFPSWWGNDPNATDRCFPPADLPPYALN</sequence>
<dbReference type="VEuPathDB" id="FungiDB:An02g11130"/>
<evidence type="ECO:0000256" key="8">
    <source>
        <dbReference type="ARBA" id="ARBA00023136"/>
    </source>
</evidence>
<keyword evidence="6" id="KW-0653">Protein transport</keyword>
<feature type="transmembrane region" description="Helical" evidence="9">
    <location>
        <begin position="65"/>
        <end position="83"/>
    </location>
</feature>
<dbReference type="GO" id="GO:0015031">
    <property type="term" value="P:protein transport"/>
    <property type="evidence" value="ECO:0007669"/>
    <property type="project" value="UniProtKB-KW"/>
</dbReference>
<dbReference type="RefSeq" id="XP_059603498.1">
    <property type="nucleotide sequence ID" value="XM_059746614.1"/>
</dbReference>
<dbReference type="InterPro" id="IPR004813">
    <property type="entry name" value="OPT"/>
</dbReference>
<reference evidence="10" key="1">
    <citation type="submission" date="2025-02" db="EMBL/GenBank/DDBJ databases">
        <authorList>
            <consortium name="NCBI Genome Project"/>
        </authorList>
    </citation>
    <scope>NUCLEOTIDE SEQUENCE</scope>
</reference>
<evidence type="ECO:0000313" key="10">
    <source>
        <dbReference type="RefSeq" id="XP_059603498.1"/>
    </source>
</evidence>
<dbReference type="PANTHER" id="PTHR22601">
    <property type="entry name" value="ISP4 LIKE PROTEIN"/>
    <property type="match status" value="1"/>
</dbReference>
<proteinExistence type="inferred from homology"/>
<keyword evidence="3" id="KW-0813">Transport</keyword>
<dbReference type="GO" id="GO:0016020">
    <property type="term" value="C:membrane"/>
    <property type="evidence" value="ECO:0007669"/>
    <property type="project" value="UniProtKB-SubCell"/>
</dbReference>
<accession>A0AAJ8E126</accession>